<keyword evidence="1" id="KW-0732">Signal</keyword>
<evidence type="ECO:0000256" key="1">
    <source>
        <dbReference type="SAM" id="SignalP"/>
    </source>
</evidence>
<protein>
    <submittedName>
        <fullName evidence="2">Putative secreted protein</fullName>
    </submittedName>
</protein>
<feature type="signal peptide" evidence="1">
    <location>
        <begin position="1"/>
        <end position="18"/>
    </location>
</feature>
<dbReference type="AlphaFoldDB" id="A0A6B0UMX4"/>
<organism evidence="2">
    <name type="scientific">Ixodes ricinus</name>
    <name type="common">Common tick</name>
    <name type="synonym">Acarus ricinus</name>
    <dbReference type="NCBI Taxonomy" id="34613"/>
    <lineage>
        <taxon>Eukaryota</taxon>
        <taxon>Metazoa</taxon>
        <taxon>Ecdysozoa</taxon>
        <taxon>Arthropoda</taxon>
        <taxon>Chelicerata</taxon>
        <taxon>Arachnida</taxon>
        <taxon>Acari</taxon>
        <taxon>Parasitiformes</taxon>
        <taxon>Ixodida</taxon>
        <taxon>Ixodoidea</taxon>
        <taxon>Ixodidae</taxon>
        <taxon>Ixodinae</taxon>
        <taxon>Ixodes</taxon>
    </lineage>
</organism>
<feature type="chain" id="PRO_5025548840" evidence="1">
    <location>
        <begin position="19"/>
        <end position="119"/>
    </location>
</feature>
<dbReference type="EMBL" id="GIFC01008923">
    <property type="protein sequence ID" value="MXU91006.1"/>
    <property type="molecule type" value="Transcribed_RNA"/>
</dbReference>
<reference evidence="2" key="1">
    <citation type="submission" date="2019-12" db="EMBL/GenBank/DDBJ databases">
        <title>An insight into the sialome of adult female Ixodes ricinus ticks feeding for 6 days.</title>
        <authorList>
            <person name="Perner J."/>
            <person name="Ribeiro J.M.C."/>
        </authorList>
    </citation>
    <scope>NUCLEOTIDE SEQUENCE</scope>
    <source>
        <strain evidence="2">Semi-engorged</strain>
        <tissue evidence="2">Salivary glands</tissue>
    </source>
</reference>
<accession>A0A6B0UMX4</accession>
<name>A0A6B0UMX4_IXORI</name>
<evidence type="ECO:0000313" key="2">
    <source>
        <dbReference type="EMBL" id="MXU91006.1"/>
    </source>
</evidence>
<sequence>MPAAVRATSLPAFPVAAALCCCVTPTFRRLPHFVRGTSVCPNFLVVCRRSCCVVAARPSPERRHVPDVRGGAQAPRFAVAARTEAHVDIIDDGDAEHLCHLLGSFAEQILHRRALLETK</sequence>
<proteinExistence type="predicted"/>